<proteinExistence type="predicted"/>
<reference evidence="2" key="1">
    <citation type="submission" date="2022-11" db="UniProtKB">
        <authorList>
            <consortium name="WormBaseParasite"/>
        </authorList>
    </citation>
    <scope>IDENTIFICATION</scope>
</reference>
<protein>
    <submittedName>
        <fullName evidence="2">Uncharacterized protein</fullName>
    </submittedName>
</protein>
<dbReference type="Proteomes" id="UP000887580">
    <property type="component" value="Unplaced"/>
</dbReference>
<accession>A0AC35FTF0</accession>
<evidence type="ECO:0000313" key="2">
    <source>
        <dbReference type="WBParaSite" id="PS1159_v2.g20706.t1"/>
    </source>
</evidence>
<name>A0AC35FTF0_9BILA</name>
<sequence length="177" mass="20680">MKYFIVAFYILALTNLVKSECNEASEEGLKHCITDIFTALNKTLAHVAKNKGPKFGAIDERSCKIHNEEAKCLKEYEENCLNIETFAKVYGKQNGYNFLMFYYLYESALTEEDKKCDREVFHKNLCPREGDKCEFLKNYIECLNNVLLEKCTNKEFAEFRHNSEIYALQKVFPDCEV</sequence>
<organism evidence="1 2">
    <name type="scientific">Panagrolaimus sp. PS1159</name>
    <dbReference type="NCBI Taxonomy" id="55785"/>
    <lineage>
        <taxon>Eukaryota</taxon>
        <taxon>Metazoa</taxon>
        <taxon>Ecdysozoa</taxon>
        <taxon>Nematoda</taxon>
        <taxon>Chromadorea</taxon>
        <taxon>Rhabditida</taxon>
        <taxon>Tylenchina</taxon>
        <taxon>Panagrolaimomorpha</taxon>
        <taxon>Panagrolaimoidea</taxon>
        <taxon>Panagrolaimidae</taxon>
        <taxon>Panagrolaimus</taxon>
    </lineage>
</organism>
<evidence type="ECO:0000313" key="1">
    <source>
        <dbReference type="Proteomes" id="UP000887580"/>
    </source>
</evidence>
<dbReference type="WBParaSite" id="PS1159_v2.g20706.t1">
    <property type="protein sequence ID" value="PS1159_v2.g20706.t1"/>
    <property type="gene ID" value="PS1159_v2.g20706"/>
</dbReference>